<sequence>MPSPHIIEQTNPLRSSRTVSPPVGSASPPVPKMAEPETTSCWDGTCRKHFNKSVITNLISSIFFIGGILARTFSPESHWAMIIWNIGLFSLSGGLTNQLAVVMIFDRIPGLTGSGVLLVKFREIRLSIQNMIMQTFFDMSFLEKFLSRKMSQIGAQLKIQEVIKTVLDSDTVQEMIDSKLKDLASRPEGVVLTMMGLKSPELKRVIQATLVGVACDIPAKMSGEFNIFKYIPMTTVRHELSALISNKLSELTPEMVRDILEEVIRDHLGWLVVWGALFGGILGIAGYGLEYGLQKLGSF</sequence>
<accession>A0ABQ5K370</accession>
<evidence type="ECO:0008006" key="5">
    <source>
        <dbReference type="Google" id="ProtNLM"/>
    </source>
</evidence>
<feature type="transmembrane region" description="Helical" evidence="2">
    <location>
        <begin position="268"/>
        <end position="289"/>
    </location>
</feature>
<feature type="transmembrane region" description="Helical" evidence="2">
    <location>
        <begin position="79"/>
        <end position="105"/>
    </location>
</feature>
<dbReference type="PANTHER" id="PTHR38568">
    <property type="entry name" value="DUF445 DOMAIN-CONTAINING PROTEIN-RELATED"/>
    <property type="match status" value="1"/>
</dbReference>
<evidence type="ECO:0000256" key="2">
    <source>
        <dbReference type="SAM" id="Phobius"/>
    </source>
</evidence>
<dbReference type="PANTHER" id="PTHR38568:SF2">
    <property type="entry name" value="DUF445 DOMAIN-CONTAINING PROTEIN"/>
    <property type="match status" value="1"/>
</dbReference>
<feature type="compositionally biased region" description="Polar residues" evidence="1">
    <location>
        <begin position="8"/>
        <end position="18"/>
    </location>
</feature>
<evidence type="ECO:0000256" key="1">
    <source>
        <dbReference type="SAM" id="MobiDB-lite"/>
    </source>
</evidence>
<organism evidence="3 4">
    <name type="scientific">Aduncisulcus paluster</name>
    <dbReference type="NCBI Taxonomy" id="2918883"/>
    <lineage>
        <taxon>Eukaryota</taxon>
        <taxon>Metamonada</taxon>
        <taxon>Carpediemonas-like organisms</taxon>
        <taxon>Aduncisulcus</taxon>
    </lineage>
</organism>
<keyword evidence="2" id="KW-1133">Transmembrane helix</keyword>
<keyword evidence="2" id="KW-0812">Transmembrane</keyword>
<evidence type="ECO:0000313" key="4">
    <source>
        <dbReference type="Proteomes" id="UP001057375"/>
    </source>
</evidence>
<comment type="caution">
    <text evidence="3">The sequence shown here is derived from an EMBL/GenBank/DDBJ whole genome shotgun (WGS) entry which is preliminary data.</text>
</comment>
<dbReference type="Proteomes" id="UP001057375">
    <property type="component" value="Unassembled WGS sequence"/>
</dbReference>
<feature type="transmembrane region" description="Helical" evidence="2">
    <location>
        <begin position="54"/>
        <end position="73"/>
    </location>
</feature>
<protein>
    <recommendedName>
        <fullName evidence="5">DUF445 domain-containing protein</fullName>
    </recommendedName>
</protein>
<gene>
    <name evidence="3" type="ORF">ADUPG1_013499</name>
</gene>
<dbReference type="EMBL" id="BQXS01012681">
    <property type="protein sequence ID" value="GKT26831.1"/>
    <property type="molecule type" value="Genomic_DNA"/>
</dbReference>
<proteinExistence type="predicted"/>
<evidence type="ECO:0000313" key="3">
    <source>
        <dbReference type="EMBL" id="GKT26831.1"/>
    </source>
</evidence>
<reference evidence="3" key="1">
    <citation type="submission" date="2022-03" db="EMBL/GenBank/DDBJ databases">
        <title>Draft genome sequence of Aduncisulcus paluster, a free-living microaerophilic Fornicata.</title>
        <authorList>
            <person name="Yuyama I."/>
            <person name="Kume K."/>
            <person name="Tamura T."/>
            <person name="Inagaki Y."/>
            <person name="Hashimoto T."/>
        </authorList>
    </citation>
    <scope>NUCLEOTIDE SEQUENCE</scope>
    <source>
        <strain evidence="3">NY0171</strain>
    </source>
</reference>
<keyword evidence="2" id="KW-0472">Membrane</keyword>
<keyword evidence="4" id="KW-1185">Reference proteome</keyword>
<name>A0ABQ5K370_9EUKA</name>
<feature type="region of interest" description="Disordered" evidence="1">
    <location>
        <begin position="1"/>
        <end position="37"/>
    </location>
</feature>